<accession>A0A9I9EEG3</accession>
<name>A0A9I9EEG3_CUCME</name>
<dbReference type="InterPro" id="IPR029480">
    <property type="entry name" value="Transpos_assoc"/>
</dbReference>
<protein>
    <recommendedName>
        <fullName evidence="1">Transposase-associated domain-containing protein</fullName>
    </recommendedName>
</protein>
<sequence length="126" mass="15184">MFGERMFNKGWVHLNRATGEYMKGAWEFVEKVKKDATYVDLIVCTCKDCRNMSHQSFDVVYEHLVIKEMDPTYKIWYHHGEEVCVREEIKDVDMFDVFNMYQSTYEREEVNNESTFQVLIVNFIKK</sequence>
<dbReference type="Gramene" id="MELO3C032661.2.1">
    <property type="protein sequence ID" value="MELO3C032661.2.1"/>
    <property type="gene ID" value="MELO3C032661.2"/>
</dbReference>
<reference evidence="2" key="1">
    <citation type="submission" date="2023-03" db="UniProtKB">
        <authorList>
            <consortium name="EnsemblPlants"/>
        </authorList>
    </citation>
    <scope>IDENTIFICATION</scope>
</reference>
<dbReference type="AlphaFoldDB" id="A0A9I9EEG3"/>
<evidence type="ECO:0000259" key="1">
    <source>
        <dbReference type="Pfam" id="PF13963"/>
    </source>
</evidence>
<dbReference type="EnsemblPlants" id="MELO3C032661.2.1">
    <property type="protein sequence ID" value="MELO3C032661.2.1"/>
    <property type="gene ID" value="MELO3C032661.2"/>
</dbReference>
<dbReference type="Pfam" id="PF13963">
    <property type="entry name" value="Transpos_assoc"/>
    <property type="match status" value="1"/>
</dbReference>
<organism evidence="2">
    <name type="scientific">Cucumis melo</name>
    <name type="common">Muskmelon</name>
    <dbReference type="NCBI Taxonomy" id="3656"/>
    <lineage>
        <taxon>Eukaryota</taxon>
        <taxon>Viridiplantae</taxon>
        <taxon>Streptophyta</taxon>
        <taxon>Embryophyta</taxon>
        <taxon>Tracheophyta</taxon>
        <taxon>Spermatophyta</taxon>
        <taxon>Magnoliopsida</taxon>
        <taxon>eudicotyledons</taxon>
        <taxon>Gunneridae</taxon>
        <taxon>Pentapetalae</taxon>
        <taxon>rosids</taxon>
        <taxon>fabids</taxon>
        <taxon>Cucurbitales</taxon>
        <taxon>Cucurbitaceae</taxon>
        <taxon>Benincaseae</taxon>
        <taxon>Cucumis</taxon>
    </lineage>
</organism>
<feature type="domain" description="Transposase-associated" evidence="1">
    <location>
        <begin position="9"/>
        <end position="81"/>
    </location>
</feature>
<proteinExistence type="predicted"/>
<evidence type="ECO:0000313" key="2">
    <source>
        <dbReference type="EnsemblPlants" id="MELO3C032661.2.1"/>
    </source>
</evidence>